<reference evidence="2" key="3">
    <citation type="submission" date="2015-02" db="UniProtKB">
        <authorList>
            <consortium name="EnsemblProtists"/>
        </authorList>
    </citation>
    <scope>IDENTIFICATION</scope>
    <source>
        <strain evidence="2">DAOM BR144</strain>
    </source>
</reference>
<keyword evidence="3" id="KW-1185">Reference proteome</keyword>
<organism evidence="2 3">
    <name type="scientific">Globisporangium ultimum (strain ATCC 200006 / CBS 805.95 / DAOM BR144)</name>
    <name type="common">Pythium ultimum</name>
    <dbReference type="NCBI Taxonomy" id="431595"/>
    <lineage>
        <taxon>Eukaryota</taxon>
        <taxon>Sar</taxon>
        <taxon>Stramenopiles</taxon>
        <taxon>Oomycota</taxon>
        <taxon>Peronosporomycetes</taxon>
        <taxon>Pythiales</taxon>
        <taxon>Pythiaceae</taxon>
        <taxon>Globisporangium</taxon>
    </lineage>
</organism>
<dbReference type="AlphaFoldDB" id="K3W8R4"/>
<dbReference type="EMBL" id="GL376626">
    <property type="status" value="NOT_ANNOTATED_CDS"/>
    <property type="molecule type" value="Genomic_DNA"/>
</dbReference>
<protein>
    <submittedName>
        <fullName evidence="2">Uncharacterized protein</fullName>
    </submittedName>
</protein>
<feature type="compositionally biased region" description="Low complexity" evidence="1">
    <location>
        <begin position="50"/>
        <end position="59"/>
    </location>
</feature>
<dbReference type="Proteomes" id="UP000019132">
    <property type="component" value="Unassembled WGS sequence"/>
</dbReference>
<sequence length="177" mass="20118">MGFVLLEDDQQCTLEAVLAFLDEDEELHHGTSSDSNSDYPPTSPEREEVTTGATAATTGWIQIPQRPVVSSEPKSSRATRDETVRTNQRSKAVARRQQIESILVRNEVHELEKVLRKLQRAHETRKRNSKWYRVALAQAQERYKSETLNRKLKNAVAKRLSSSQLLQEAFVISATSE</sequence>
<feature type="region of interest" description="Disordered" evidence="1">
    <location>
        <begin position="25"/>
        <end position="92"/>
    </location>
</feature>
<evidence type="ECO:0000313" key="2">
    <source>
        <dbReference type="EnsemblProtists" id="PYU1_T001355"/>
    </source>
</evidence>
<dbReference type="InParanoid" id="K3W8R4"/>
<dbReference type="HOGENOM" id="CLU_1521778_0_0_1"/>
<accession>K3W8R4</accession>
<name>K3W8R4_GLOUD</name>
<reference evidence="3" key="1">
    <citation type="journal article" date="2010" name="Genome Biol.">
        <title>Genome sequence of the necrotrophic plant pathogen Pythium ultimum reveals original pathogenicity mechanisms and effector repertoire.</title>
        <authorList>
            <person name="Levesque C.A."/>
            <person name="Brouwer H."/>
            <person name="Cano L."/>
            <person name="Hamilton J.P."/>
            <person name="Holt C."/>
            <person name="Huitema E."/>
            <person name="Raffaele S."/>
            <person name="Robideau G.P."/>
            <person name="Thines M."/>
            <person name="Win J."/>
            <person name="Zerillo M.M."/>
            <person name="Beakes G.W."/>
            <person name="Boore J.L."/>
            <person name="Busam D."/>
            <person name="Dumas B."/>
            <person name="Ferriera S."/>
            <person name="Fuerstenberg S.I."/>
            <person name="Gachon C.M."/>
            <person name="Gaulin E."/>
            <person name="Govers F."/>
            <person name="Grenville-Briggs L."/>
            <person name="Horner N."/>
            <person name="Hostetler J."/>
            <person name="Jiang R.H."/>
            <person name="Johnson J."/>
            <person name="Krajaejun T."/>
            <person name="Lin H."/>
            <person name="Meijer H.J."/>
            <person name="Moore B."/>
            <person name="Morris P."/>
            <person name="Phuntmart V."/>
            <person name="Puiu D."/>
            <person name="Shetty J."/>
            <person name="Stajich J.E."/>
            <person name="Tripathy S."/>
            <person name="Wawra S."/>
            <person name="van West P."/>
            <person name="Whitty B.R."/>
            <person name="Coutinho P.M."/>
            <person name="Henrissat B."/>
            <person name="Martin F."/>
            <person name="Thomas P.D."/>
            <person name="Tyler B.M."/>
            <person name="De Vries R.P."/>
            <person name="Kamoun S."/>
            <person name="Yandell M."/>
            <person name="Tisserat N."/>
            <person name="Buell C.R."/>
        </authorList>
    </citation>
    <scope>NUCLEOTIDE SEQUENCE</scope>
    <source>
        <strain evidence="3">DAOM:BR144</strain>
    </source>
</reference>
<evidence type="ECO:0000256" key="1">
    <source>
        <dbReference type="SAM" id="MobiDB-lite"/>
    </source>
</evidence>
<proteinExistence type="predicted"/>
<dbReference type="VEuPathDB" id="FungiDB:PYU1_G001355"/>
<feature type="compositionally biased region" description="Basic and acidic residues" evidence="1">
    <location>
        <begin position="74"/>
        <end position="84"/>
    </location>
</feature>
<reference evidence="3" key="2">
    <citation type="submission" date="2010-04" db="EMBL/GenBank/DDBJ databases">
        <authorList>
            <person name="Buell R."/>
            <person name="Hamilton J."/>
            <person name="Hostetler J."/>
        </authorList>
    </citation>
    <scope>NUCLEOTIDE SEQUENCE [LARGE SCALE GENOMIC DNA]</scope>
    <source>
        <strain evidence="3">DAOM:BR144</strain>
    </source>
</reference>
<dbReference type="EnsemblProtists" id="PYU1_T001355">
    <property type="protein sequence ID" value="PYU1_T001355"/>
    <property type="gene ID" value="PYU1_G001355"/>
</dbReference>
<evidence type="ECO:0000313" key="3">
    <source>
        <dbReference type="Proteomes" id="UP000019132"/>
    </source>
</evidence>